<comment type="caution">
    <text evidence="2">The sequence shown here is derived from an EMBL/GenBank/DDBJ whole genome shotgun (WGS) entry which is preliminary data.</text>
</comment>
<dbReference type="Pfam" id="PF05553">
    <property type="entry name" value="DUF761"/>
    <property type="match status" value="1"/>
</dbReference>
<dbReference type="OrthoDB" id="684076at2759"/>
<dbReference type="AlphaFoldDB" id="A0A8S0RY25"/>
<sequence length="171" mass="19900">MKDNIRGMGLVKKLMVKLESNSKALKRRLRAIENRLIIFYLLRDKKVLSLGSSVSHQLKHLNQQANTVDSNTVVLQNGDITSTNSGQLAEQEQEQEQEEKEDNNYLNLMYSPVSYEYDVNKEEESDESMSMVRNPKDIYGKELRLEDDIDKMADLFIQRVRQQMRLQSLNS</sequence>
<dbReference type="PANTHER" id="PTHR33450:SF12">
    <property type="entry name" value="COTTON FIBER PROTEIN"/>
    <property type="match status" value="1"/>
</dbReference>
<dbReference type="PANTHER" id="PTHR33450">
    <property type="entry name" value="EMB|CAB67623.1-RELATED"/>
    <property type="match status" value="1"/>
</dbReference>
<dbReference type="Gramene" id="OE9A018164T1">
    <property type="protein sequence ID" value="OE9A018164C1"/>
    <property type="gene ID" value="OE9A018164"/>
</dbReference>
<evidence type="ECO:0000313" key="3">
    <source>
        <dbReference type="Proteomes" id="UP000594638"/>
    </source>
</evidence>
<reference evidence="2 3" key="1">
    <citation type="submission" date="2019-12" db="EMBL/GenBank/DDBJ databases">
        <authorList>
            <person name="Alioto T."/>
            <person name="Alioto T."/>
            <person name="Gomez Garrido J."/>
        </authorList>
    </citation>
    <scope>NUCLEOTIDE SEQUENCE [LARGE SCALE GENOMIC DNA]</scope>
</reference>
<organism evidence="2 3">
    <name type="scientific">Olea europaea subsp. europaea</name>
    <dbReference type="NCBI Taxonomy" id="158383"/>
    <lineage>
        <taxon>Eukaryota</taxon>
        <taxon>Viridiplantae</taxon>
        <taxon>Streptophyta</taxon>
        <taxon>Embryophyta</taxon>
        <taxon>Tracheophyta</taxon>
        <taxon>Spermatophyta</taxon>
        <taxon>Magnoliopsida</taxon>
        <taxon>eudicotyledons</taxon>
        <taxon>Gunneridae</taxon>
        <taxon>Pentapetalae</taxon>
        <taxon>asterids</taxon>
        <taxon>lamiids</taxon>
        <taxon>Lamiales</taxon>
        <taxon>Oleaceae</taxon>
        <taxon>Oleeae</taxon>
        <taxon>Olea</taxon>
    </lineage>
</organism>
<evidence type="ECO:0000313" key="2">
    <source>
        <dbReference type="EMBL" id="CAA2985068.1"/>
    </source>
</evidence>
<feature type="compositionally biased region" description="Acidic residues" evidence="1">
    <location>
        <begin position="91"/>
        <end position="101"/>
    </location>
</feature>
<protein>
    <submittedName>
        <fullName evidence="2">Uncharacterized protein</fullName>
    </submittedName>
</protein>
<feature type="compositionally biased region" description="Polar residues" evidence="1">
    <location>
        <begin position="77"/>
        <end position="88"/>
    </location>
</feature>
<proteinExistence type="predicted"/>
<dbReference type="Proteomes" id="UP000594638">
    <property type="component" value="Unassembled WGS sequence"/>
</dbReference>
<accession>A0A8S0RY25</accession>
<feature type="region of interest" description="Disordered" evidence="1">
    <location>
        <begin position="77"/>
        <end position="102"/>
    </location>
</feature>
<gene>
    <name evidence="2" type="ORF">OLEA9_A018164</name>
</gene>
<keyword evidence="3" id="KW-1185">Reference proteome</keyword>
<dbReference type="EMBL" id="CACTIH010003790">
    <property type="protein sequence ID" value="CAA2985068.1"/>
    <property type="molecule type" value="Genomic_DNA"/>
</dbReference>
<dbReference type="InterPro" id="IPR008480">
    <property type="entry name" value="DUF761_pln"/>
</dbReference>
<name>A0A8S0RY25_OLEEU</name>
<evidence type="ECO:0000256" key="1">
    <source>
        <dbReference type="SAM" id="MobiDB-lite"/>
    </source>
</evidence>